<organism evidence="1 2">
    <name type="scientific">Tegillarca granosa</name>
    <name type="common">Malaysian cockle</name>
    <name type="synonym">Anadara granosa</name>
    <dbReference type="NCBI Taxonomy" id="220873"/>
    <lineage>
        <taxon>Eukaryota</taxon>
        <taxon>Metazoa</taxon>
        <taxon>Spiralia</taxon>
        <taxon>Lophotrochozoa</taxon>
        <taxon>Mollusca</taxon>
        <taxon>Bivalvia</taxon>
        <taxon>Autobranchia</taxon>
        <taxon>Pteriomorphia</taxon>
        <taxon>Arcoida</taxon>
        <taxon>Arcoidea</taxon>
        <taxon>Arcidae</taxon>
        <taxon>Tegillarca</taxon>
    </lineage>
</organism>
<evidence type="ECO:0000313" key="1">
    <source>
        <dbReference type="EMBL" id="KAJ8319784.1"/>
    </source>
</evidence>
<evidence type="ECO:0000313" key="2">
    <source>
        <dbReference type="Proteomes" id="UP001217089"/>
    </source>
</evidence>
<gene>
    <name evidence="1" type="ORF">KUTeg_001371</name>
</gene>
<dbReference type="Proteomes" id="UP001217089">
    <property type="component" value="Unassembled WGS sequence"/>
</dbReference>
<sequence length="180" mass="20549">MDKNLNDARKYNNIILIPGLGHYEINMVKALFKLLWGPQLKDLAKQFGFNSPRAVATRQSPSNHHKSWQILQIFTDAVSKVLIVSNCRQSLLKKRSPSLSENESFIISGNKSKGEGGDFIVEYINRKAKMLLSSGLPDEKKLLHVYRNIDRLDEIRRQMNDLICSGDEDGDYAYSYDLSE</sequence>
<dbReference type="EMBL" id="JARBDR010000141">
    <property type="protein sequence ID" value="KAJ8319784.1"/>
    <property type="molecule type" value="Genomic_DNA"/>
</dbReference>
<accession>A0ABQ9FR82</accession>
<name>A0ABQ9FR82_TEGGR</name>
<comment type="caution">
    <text evidence="1">The sequence shown here is derived from an EMBL/GenBank/DDBJ whole genome shotgun (WGS) entry which is preliminary data.</text>
</comment>
<keyword evidence="2" id="KW-1185">Reference proteome</keyword>
<reference evidence="1 2" key="1">
    <citation type="submission" date="2022-12" db="EMBL/GenBank/DDBJ databases">
        <title>Chromosome-level genome of Tegillarca granosa.</title>
        <authorList>
            <person name="Kim J."/>
        </authorList>
    </citation>
    <scope>NUCLEOTIDE SEQUENCE [LARGE SCALE GENOMIC DNA]</scope>
    <source>
        <strain evidence="1">Teg-2019</strain>
        <tissue evidence="1">Adductor muscle</tissue>
    </source>
</reference>
<proteinExistence type="predicted"/>
<protein>
    <submittedName>
        <fullName evidence="1">Uncharacterized protein</fullName>
    </submittedName>
</protein>